<accession>A0A8H7TG62</accession>
<keyword evidence="2" id="KW-0560">Oxidoreductase</keyword>
<proteinExistence type="inferred from homology"/>
<evidence type="ECO:0000313" key="7">
    <source>
        <dbReference type="Proteomes" id="UP000664132"/>
    </source>
</evidence>
<evidence type="ECO:0000256" key="4">
    <source>
        <dbReference type="SAM" id="MobiDB-lite"/>
    </source>
</evidence>
<feature type="domain" description="D-isomer specific 2-hydroxyacid dehydrogenase NAD-binding" evidence="5">
    <location>
        <begin position="47"/>
        <end position="121"/>
    </location>
</feature>
<dbReference type="PANTHER" id="PTHR42789">
    <property type="entry name" value="D-ISOMER SPECIFIC 2-HYDROXYACID DEHYDROGENASE FAMILY PROTEIN (AFU_ORTHOLOGUE AFUA_6G10090)"/>
    <property type="match status" value="1"/>
</dbReference>
<evidence type="ECO:0000313" key="6">
    <source>
        <dbReference type="EMBL" id="KAG4420979.1"/>
    </source>
</evidence>
<gene>
    <name evidence="6" type="ORF">IFR04_005848</name>
</gene>
<organism evidence="6 7">
    <name type="scientific">Cadophora malorum</name>
    <dbReference type="NCBI Taxonomy" id="108018"/>
    <lineage>
        <taxon>Eukaryota</taxon>
        <taxon>Fungi</taxon>
        <taxon>Dikarya</taxon>
        <taxon>Ascomycota</taxon>
        <taxon>Pezizomycotina</taxon>
        <taxon>Leotiomycetes</taxon>
        <taxon>Helotiales</taxon>
        <taxon>Ploettnerulaceae</taxon>
        <taxon>Cadophora</taxon>
    </lineage>
</organism>
<comment type="caution">
    <text evidence="6">The sequence shown here is derived from an EMBL/GenBank/DDBJ whole genome shotgun (WGS) entry which is preliminary data.</text>
</comment>
<evidence type="ECO:0000256" key="3">
    <source>
        <dbReference type="ARBA" id="ARBA00023027"/>
    </source>
</evidence>
<feature type="region of interest" description="Disordered" evidence="4">
    <location>
        <begin position="19"/>
        <end position="39"/>
    </location>
</feature>
<dbReference type="OrthoDB" id="298012at2759"/>
<name>A0A8H7TG62_9HELO</name>
<dbReference type="PANTHER" id="PTHR42789:SF1">
    <property type="entry name" value="D-ISOMER SPECIFIC 2-HYDROXYACID DEHYDROGENASE FAMILY PROTEIN (AFU_ORTHOLOGUE AFUA_6G10090)"/>
    <property type="match status" value="1"/>
</dbReference>
<reference evidence="6" key="1">
    <citation type="submission" date="2021-02" db="EMBL/GenBank/DDBJ databases">
        <title>Genome sequence Cadophora malorum strain M34.</title>
        <authorList>
            <person name="Stefanovic E."/>
            <person name="Vu D."/>
            <person name="Scully C."/>
            <person name="Dijksterhuis J."/>
            <person name="Roader J."/>
            <person name="Houbraken J."/>
        </authorList>
    </citation>
    <scope>NUCLEOTIDE SEQUENCE</scope>
    <source>
        <strain evidence="6">M34</strain>
    </source>
</reference>
<dbReference type="Proteomes" id="UP000664132">
    <property type="component" value="Unassembled WGS sequence"/>
</dbReference>
<protein>
    <recommendedName>
        <fullName evidence="5">D-isomer specific 2-hydroxyacid dehydrogenase NAD-binding domain-containing protein</fullName>
    </recommendedName>
</protein>
<evidence type="ECO:0000256" key="2">
    <source>
        <dbReference type="ARBA" id="ARBA00023002"/>
    </source>
</evidence>
<keyword evidence="3" id="KW-0520">NAD</keyword>
<dbReference type="GO" id="GO:0016491">
    <property type="term" value="F:oxidoreductase activity"/>
    <property type="evidence" value="ECO:0007669"/>
    <property type="project" value="UniProtKB-KW"/>
</dbReference>
<dbReference type="InterPro" id="IPR006140">
    <property type="entry name" value="D-isomer_DH_NAD-bd"/>
</dbReference>
<dbReference type="Gene3D" id="3.40.50.720">
    <property type="entry name" value="NAD(P)-binding Rossmann-like Domain"/>
    <property type="match status" value="2"/>
</dbReference>
<dbReference type="AlphaFoldDB" id="A0A8H7TG62"/>
<evidence type="ECO:0000259" key="5">
    <source>
        <dbReference type="Pfam" id="PF02826"/>
    </source>
</evidence>
<sequence>MFDLKAAKELGITVVTAPGLGRTDQKGPARPNSKKGSVHPTMQHTWALILSLARNVADDDVVLKTSLGWQNRLAIGLPGLTLGVVGLGRLGAAVARVAHLAFGMNVICWSENLTQEKADQMAVAGGLSPDSGLDGGKTFRVVGKQNSFARQTS</sequence>
<dbReference type="InterPro" id="IPR050857">
    <property type="entry name" value="D-2-hydroxyacid_DH"/>
</dbReference>
<dbReference type="EMBL" id="JAFJYH010000073">
    <property type="protein sequence ID" value="KAG4420979.1"/>
    <property type="molecule type" value="Genomic_DNA"/>
</dbReference>
<dbReference type="Pfam" id="PF02826">
    <property type="entry name" value="2-Hacid_dh_C"/>
    <property type="match status" value="1"/>
</dbReference>
<dbReference type="InterPro" id="IPR036291">
    <property type="entry name" value="NAD(P)-bd_dom_sf"/>
</dbReference>
<evidence type="ECO:0000256" key="1">
    <source>
        <dbReference type="ARBA" id="ARBA00005854"/>
    </source>
</evidence>
<keyword evidence="7" id="KW-1185">Reference proteome</keyword>
<dbReference type="GO" id="GO:0051287">
    <property type="term" value="F:NAD binding"/>
    <property type="evidence" value="ECO:0007669"/>
    <property type="project" value="InterPro"/>
</dbReference>
<comment type="similarity">
    <text evidence="1">Belongs to the D-isomer specific 2-hydroxyacid dehydrogenase family.</text>
</comment>
<dbReference type="SUPFAM" id="SSF51735">
    <property type="entry name" value="NAD(P)-binding Rossmann-fold domains"/>
    <property type="match status" value="1"/>
</dbReference>